<feature type="domain" description="CheW-like" evidence="1">
    <location>
        <begin position="36"/>
        <end position="176"/>
    </location>
</feature>
<dbReference type="InterPro" id="IPR002545">
    <property type="entry name" value="CheW-lke_dom"/>
</dbReference>
<dbReference type="Gene3D" id="2.40.50.180">
    <property type="entry name" value="CheA-289, Domain 4"/>
    <property type="match status" value="1"/>
</dbReference>
<evidence type="ECO:0000313" key="2">
    <source>
        <dbReference type="EMBL" id="VAW96242.1"/>
    </source>
</evidence>
<proteinExistence type="predicted"/>
<dbReference type="PANTHER" id="PTHR22617:SF43">
    <property type="entry name" value="PROTEIN PILI"/>
    <property type="match status" value="1"/>
</dbReference>
<evidence type="ECO:0000259" key="1">
    <source>
        <dbReference type="PROSITE" id="PS50851"/>
    </source>
</evidence>
<accession>A0A3B1A8T0</accession>
<dbReference type="InterPro" id="IPR039315">
    <property type="entry name" value="CheW"/>
</dbReference>
<gene>
    <name evidence="2" type="ORF">MNBD_GAMMA23-1711</name>
</gene>
<dbReference type="GO" id="GO:0006935">
    <property type="term" value="P:chemotaxis"/>
    <property type="evidence" value="ECO:0007669"/>
    <property type="project" value="InterPro"/>
</dbReference>
<dbReference type="EMBL" id="UOFT01000052">
    <property type="protein sequence ID" value="VAW96242.1"/>
    <property type="molecule type" value="Genomic_DNA"/>
</dbReference>
<dbReference type="SUPFAM" id="SSF50341">
    <property type="entry name" value="CheW-like"/>
    <property type="match status" value="1"/>
</dbReference>
<dbReference type="GO" id="GO:0005829">
    <property type="term" value="C:cytosol"/>
    <property type="evidence" value="ECO:0007669"/>
    <property type="project" value="TreeGrafter"/>
</dbReference>
<dbReference type="PANTHER" id="PTHR22617">
    <property type="entry name" value="CHEMOTAXIS SENSOR HISTIDINE KINASE-RELATED"/>
    <property type="match status" value="1"/>
</dbReference>
<dbReference type="AlphaFoldDB" id="A0A3B1A8T0"/>
<sequence length="183" mass="20456">MNSAAQLSPFALLKQIETRSQERAIGLPQKAEVRRTWSGVGFRVGDMHLLVTMADIAEILKYPNITKVPSTLRWVKGLANIRGNLLPIMDLKGFVDNELCKIKKSSRVIVVQHGELSSGLLVDEVYGMRHFFTEEHSENLPDTSGKLKVYLKGSFLQNEVEWGVFSVAKLAQSSEFLNIAARV</sequence>
<dbReference type="InterPro" id="IPR036061">
    <property type="entry name" value="CheW-like_dom_sf"/>
</dbReference>
<dbReference type="Pfam" id="PF01584">
    <property type="entry name" value="CheW"/>
    <property type="match status" value="1"/>
</dbReference>
<dbReference type="Gene3D" id="2.30.30.40">
    <property type="entry name" value="SH3 Domains"/>
    <property type="match status" value="1"/>
</dbReference>
<organism evidence="2">
    <name type="scientific">hydrothermal vent metagenome</name>
    <dbReference type="NCBI Taxonomy" id="652676"/>
    <lineage>
        <taxon>unclassified sequences</taxon>
        <taxon>metagenomes</taxon>
        <taxon>ecological metagenomes</taxon>
    </lineage>
</organism>
<name>A0A3B1A8T0_9ZZZZ</name>
<dbReference type="PROSITE" id="PS50851">
    <property type="entry name" value="CHEW"/>
    <property type="match status" value="1"/>
</dbReference>
<protein>
    <submittedName>
        <fullName evidence="2">Type IV pili signal transduction protein PilI</fullName>
    </submittedName>
</protein>
<reference evidence="2" key="1">
    <citation type="submission" date="2018-06" db="EMBL/GenBank/DDBJ databases">
        <authorList>
            <person name="Zhirakovskaya E."/>
        </authorList>
    </citation>
    <scope>NUCLEOTIDE SEQUENCE</scope>
</reference>
<dbReference type="SMART" id="SM00260">
    <property type="entry name" value="CheW"/>
    <property type="match status" value="1"/>
</dbReference>
<dbReference type="GO" id="GO:0007165">
    <property type="term" value="P:signal transduction"/>
    <property type="evidence" value="ECO:0007669"/>
    <property type="project" value="InterPro"/>
</dbReference>